<sequence length="78" mass="8803">MLSAATASDGRIANTTSTGELDVMTQQMADQDDNLYRDLDYPISELQSIISSYWWGDADDWKSWNKMCIAKSDRSLGF</sequence>
<dbReference type="Proteomes" id="UP001630127">
    <property type="component" value="Unassembled WGS sequence"/>
</dbReference>
<accession>A0ABD2YEV6</accession>
<comment type="caution">
    <text evidence="1">The sequence shown here is derived from an EMBL/GenBank/DDBJ whole genome shotgun (WGS) entry which is preliminary data.</text>
</comment>
<organism evidence="1 2">
    <name type="scientific">Cinchona calisaya</name>
    <dbReference type="NCBI Taxonomy" id="153742"/>
    <lineage>
        <taxon>Eukaryota</taxon>
        <taxon>Viridiplantae</taxon>
        <taxon>Streptophyta</taxon>
        <taxon>Embryophyta</taxon>
        <taxon>Tracheophyta</taxon>
        <taxon>Spermatophyta</taxon>
        <taxon>Magnoliopsida</taxon>
        <taxon>eudicotyledons</taxon>
        <taxon>Gunneridae</taxon>
        <taxon>Pentapetalae</taxon>
        <taxon>asterids</taxon>
        <taxon>lamiids</taxon>
        <taxon>Gentianales</taxon>
        <taxon>Rubiaceae</taxon>
        <taxon>Cinchonoideae</taxon>
        <taxon>Cinchoneae</taxon>
        <taxon>Cinchona</taxon>
    </lineage>
</organism>
<dbReference type="AlphaFoldDB" id="A0ABD2YEV6"/>
<reference evidence="1 2" key="1">
    <citation type="submission" date="2024-11" db="EMBL/GenBank/DDBJ databases">
        <title>A near-complete genome assembly of Cinchona calisaya.</title>
        <authorList>
            <person name="Lian D.C."/>
            <person name="Zhao X.W."/>
            <person name="Wei L."/>
        </authorList>
    </citation>
    <scope>NUCLEOTIDE SEQUENCE [LARGE SCALE GENOMIC DNA]</scope>
    <source>
        <tissue evidence="1">Nenye</tissue>
    </source>
</reference>
<evidence type="ECO:0000313" key="2">
    <source>
        <dbReference type="Proteomes" id="UP001630127"/>
    </source>
</evidence>
<gene>
    <name evidence="1" type="ORF">ACH5RR_030950</name>
</gene>
<keyword evidence="2" id="KW-1185">Reference proteome</keyword>
<proteinExistence type="predicted"/>
<name>A0ABD2YEV6_9GENT</name>
<protein>
    <submittedName>
        <fullName evidence="1">Uncharacterized protein</fullName>
    </submittedName>
</protein>
<evidence type="ECO:0000313" key="1">
    <source>
        <dbReference type="EMBL" id="KAL3505568.1"/>
    </source>
</evidence>
<dbReference type="EMBL" id="JBJUIK010000013">
    <property type="protein sequence ID" value="KAL3505568.1"/>
    <property type="molecule type" value="Genomic_DNA"/>
</dbReference>